<evidence type="ECO:0000313" key="1">
    <source>
        <dbReference type="EMBL" id="RHN65265.1"/>
    </source>
</evidence>
<comment type="caution">
    <text evidence="1">The sequence shown here is derived from an EMBL/GenBank/DDBJ whole genome shotgun (WGS) entry which is preliminary data.</text>
</comment>
<dbReference type="AlphaFoldDB" id="A0A396IN35"/>
<sequence length="76" mass="8961">MFQHFQWYLPPHQSLLILLPLFLHHRRINTTFNNLINNLLIINYSNSNVVSTNNVAIRIRIIPTTKIIRVNLISNV</sequence>
<reference evidence="1" key="1">
    <citation type="journal article" date="2018" name="Nat. Plants">
        <title>Whole-genome landscape of Medicago truncatula symbiotic genes.</title>
        <authorList>
            <person name="Pecrix Y."/>
            <person name="Gamas P."/>
            <person name="Carrere S."/>
        </authorList>
    </citation>
    <scope>NUCLEOTIDE SEQUENCE</scope>
    <source>
        <tissue evidence="1">Leaves</tissue>
    </source>
</reference>
<protein>
    <submittedName>
        <fullName evidence="1">Uncharacterized protein</fullName>
    </submittedName>
</protein>
<gene>
    <name evidence="1" type="ORF">MtrunA17_Chr3g0078031</name>
</gene>
<organism evidence="1">
    <name type="scientific">Medicago truncatula</name>
    <name type="common">Barrel medic</name>
    <name type="synonym">Medicago tribuloides</name>
    <dbReference type="NCBI Taxonomy" id="3880"/>
    <lineage>
        <taxon>Eukaryota</taxon>
        <taxon>Viridiplantae</taxon>
        <taxon>Streptophyta</taxon>
        <taxon>Embryophyta</taxon>
        <taxon>Tracheophyta</taxon>
        <taxon>Spermatophyta</taxon>
        <taxon>Magnoliopsida</taxon>
        <taxon>eudicotyledons</taxon>
        <taxon>Gunneridae</taxon>
        <taxon>Pentapetalae</taxon>
        <taxon>rosids</taxon>
        <taxon>fabids</taxon>
        <taxon>Fabales</taxon>
        <taxon>Fabaceae</taxon>
        <taxon>Papilionoideae</taxon>
        <taxon>50 kb inversion clade</taxon>
        <taxon>NPAAA clade</taxon>
        <taxon>Hologalegina</taxon>
        <taxon>IRL clade</taxon>
        <taxon>Trifolieae</taxon>
        <taxon>Medicago</taxon>
    </lineage>
</organism>
<dbReference type="EMBL" id="PSQE01000003">
    <property type="protein sequence ID" value="RHN65265.1"/>
    <property type="molecule type" value="Genomic_DNA"/>
</dbReference>
<name>A0A396IN35_MEDTR</name>
<dbReference type="Proteomes" id="UP000265566">
    <property type="component" value="Chromosome 3"/>
</dbReference>
<dbReference type="Gramene" id="rna13085">
    <property type="protein sequence ID" value="RHN65265.1"/>
    <property type="gene ID" value="gene13085"/>
</dbReference>
<accession>A0A396IN35</accession>
<proteinExistence type="predicted"/>